<sequence>MEGRGRRPVALLPLLLVTVVRLDTVLLQSMPSNTTEILSEPALMATEATVGLVPTRRSENLSHLPSTHLQLLRSREVQLPAVAYSFDDITTGTQRYPEGIRYLSFPDTTPCHCRHRCLVDVRCMGFEHHVTTGDCSLTDVLLPDAGGRVPAGGWSTSRRRGVSWLGAPCRDDADCTLLVSGAVCGMEDSCVCPEGWSAVTELLCRPDGRWVEKLATAVEGWPLIGATSEPSLQRCKEACRHTVNCMAVEFETETSLCRLYAVSEPDTTANAPDTEAGLLGTENLSGSATGTETVSATDESSGENTSNGKGTSKNTTGTSTGHRNTTGTSSETGTTTTTTGGEPPSTGVVTYVWELPTPPAPPPEGYTAISGRFLRLTRAVFSVYAAASCLNVGGVHHSPGSRQMVDDILEALETGQLAGSYGTDISYPGVGVGVHEMLEEGLYVTVTGTAIGSDSPLWAAGEPSGAEGQRECCFYNRTSGGLDDMSCRTRVPQLCEHIGEHLLVDLLPGTEIHDYGDMSWRVYDFNAERTFHRLLYVASGDILSPLEFTEIRVGSHPFDRSDVLSALCFRERGPLVDRWFSRILRCPEPLVGRYLHVGQMPGDIARWYHIAVFDN</sequence>
<organism evidence="4 5">
    <name type="scientific">Amphibalanus amphitrite</name>
    <name type="common">Striped barnacle</name>
    <name type="synonym">Balanus amphitrite</name>
    <dbReference type="NCBI Taxonomy" id="1232801"/>
    <lineage>
        <taxon>Eukaryota</taxon>
        <taxon>Metazoa</taxon>
        <taxon>Ecdysozoa</taxon>
        <taxon>Arthropoda</taxon>
        <taxon>Crustacea</taxon>
        <taxon>Multicrustacea</taxon>
        <taxon>Cirripedia</taxon>
        <taxon>Thoracica</taxon>
        <taxon>Thoracicalcarea</taxon>
        <taxon>Balanomorpha</taxon>
        <taxon>Balanoidea</taxon>
        <taxon>Balanidae</taxon>
        <taxon>Amphibalaninae</taxon>
        <taxon>Amphibalanus</taxon>
    </lineage>
</organism>
<evidence type="ECO:0000256" key="2">
    <source>
        <dbReference type="SAM" id="SignalP"/>
    </source>
</evidence>
<dbReference type="EMBL" id="VIIS01001813">
    <property type="protein sequence ID" value="KAF0292426.1"/>
    <property type="molecule type" value="Genomic_DNA"/>
</dbReference>
<protein>
    <recommendedName>
        <fullName evidence="3">Apple domain-containing protein</fullName>
    </recommendedName>
</protein>
<gene>
    <name evidence="4" type="ORF">FJT64_009571</name>
</gene>
<proteinExistence type="predicted"/>
<dbReference type="InterPro" id="IPR016187">
    <property type="entry name" value="CTDL_fold"/>
</dbReference>
<dbReference type="Pfam" id="PF00024">
    <property type="entry name" value="PAN_1"/>
    <property type="match status" value="1"/>
</dbReference>
<comment type="caution">
    <text evidence="4">The sequence shown here is derived from an EMBL/GenBank/DDBJ whole genome shotgun (WGS) entry which is preliminary data.</text>
</comment>
<dbReference type="InterPro" id="IPR003609">
    <property type="entry name" value="Pan_app"/>
</dbReference>
<dbReference type="InterPro" id="IPR016186">
    <property type="entry name" value="C-type_lectin-like/link_sf"/>
</dbReference>
<dbReference type="SUPFAM" id="SSF56436">
    <property type="entry name" value="C-type lectin-like"/>
    <property type="match status" value="1"/>
</dbReference>
<keyword evidence="5" id="KW-1185">Reference proteome</keyword>
<dbReference type="Proteomes" id="UP000440578">
    <property type="component" value="Unassembled WGS sequence"/>
</dbReference>
<keyword evidence="2" id="KW-0732">Signal</keyword>
<dbReference type="PROSITE" id="PS50948">
    <property type="entry name" value="PAN"/>
    <property type="match status" value="1"/>
</dbReference>
<dbReference type="AlphaFoldDB" id="A0A6A4VD50"/>
<dbReference type="Gene3D" id="3.10.100.10">
    <property type="entry name" value="Mannose-Binding Protein A, subunit A"/>
    <property type="match status" value="1"/>
</dbReference>
<feature type="signal peptide" evidence="2">
    <location>
        <begin position="1"/>
        <end position="22"/>
    </location>
</feature>
<evidence type="ECO:0000259" key="3">
    <source>
        <dbReference type="PROSITE" id="PS50948"/>
    </source>
</evidence>
<feature type="chain" id="PRO_5025396030" description="Apple domain-containing protein" evidence="2">
    <location>
        <begin position="23"/>
        <end position="615"/>
    </location>
</feature>
<feature type="domain" description="Apple" evidence="3">
    <location>
        <begin position="204"/>
        <end position="283"/>
    </location>
</feature>
<evidence type="ECO:0000313" key="4">
    <source>
        <dbReference type="EMBL" id="KAF0292426.1"/>
    </source>
</evidence>
<evidence type="ECO:0000256" key="1">
    <source>
        <dbReference type="SAM" id="MobiDB-lite"/>
    </source>
</evidence>
<feature type="region of interest" description="Disordered" evidence="1">
    <location>
        <begin position="266"/>
        <end position="348"/>
    </location>
</feature>
<feature type="compositionally biased region" description="Polar residues" evidence="1">
    <location>
        <begin position="282"/>
        <end position="303"/>
    </location>
</feature>
<feature type="compositionally biased region" description="Low complexity" evidence="1">
    <location>
        <begin position="304"/>
        <end position="348"/>
    </location>
</feature>
<evidence type="ECO:0000313" key="5">
    <source>
        <dbReference type="Proteomes" id="UP000440578"/>
    </source>
</evidence>
<name>A0A6A4VD50_AMPAM</name>
<reference evidence="4 5" key="1">
    <citation type="submission" date="2019-07" db="EMBL/GenBank/DDBJ databases">
        <title>Draft genome assembly of a fouling barnacle, Amphibalanus amphitrite (Darwin, 1854): The first reference genome for Thecostraca.</title>
        <authorList>
            <person name="Kim W."/>
        </authorList>
    </citation>
    <scope>NUCLEOTIDE SEQUENCE [LARGE SCALE GENOMIC DNA]</scope>
    <source>
        <strain evidence="4">SNU_AA5</strain>
        <tissue evidence="4">Soma without cirri and trophi</tissue>
    </source>
</reference>
<accession>A0A6A4VD50</accession>